<name>A0A067MUP0_BOTB1</name>
<dbReference type="SMART" id="SM01111">
    <property type="entry name" value="CVNH"/>
    <property type="match status" value="1"/>
</dbReference>
<gene>
    <name evidence="2" type="ORF">BOTBODRAFT_153368</name>
</gene>
<dbReference type="HOGENOM" id="CLU_144945_0_1_1"/>
<evidence type="ECO:0000259" key="1">
    <source>
        <dbReference type="SMART" id="SM01111"/>
    </source>
</evidence>
<dbReference type="AlphaFoldDB" id="A0A067MUP0"/>
<dbReference type="InParanoid" id="A0A067MUP0"/>
<dbReference type="EMBL" id="KL198019">
    <property type="protein sequence ID" value="KDQ19463.1"/>
    <property type="molecule type" value="Genomic_DNA"/>
</dbReference>
<dbReference type="Gene3D" id="2.30.60.10">
    <property type="entry name" value="Cyanovirin-N"/>
    <property type="match status" value="1"/>
</dbReference>
<dbReference type="Proteomes" id="UP000027195">
    <property type="component" value="Unassembled WGS sequence"/>
</dbReference>
<dbReference type="Pfam" id="PF08881">
    <property type="entry name" value="CVNH"/>
    <property type="match status" value="1"/>
</dbReference>
<feature type="domain" description="Cyanovirin-N" evidence="1">
    <location>
        <begin position="2"/>
        <end position="101"/>
    </location>
</feature>
<dbReference type="OrthoDB" id="2441380at2759"/>
<organism evidence="2 3">
    <name type="scientific">Botryobasidium botryosum (strain FD-172 SS1)</name>
    <dbReference type="NCBI Taxonomy" id="930990"/>
    <lineage>
        <taxon>Eukaryota</taxon>
        <taxon>Fungi</taxon>
        <taxon>Dikarya</taxon>
        <taxon>Basidiomycota</taxon>
        <taxon>Agaricomycotina</taxon>
        <taxon>Agaricomycetes</taxon>
        <taxon>Cantharellales</taxon>
        <taxon>Botryobasidiaceae</taxon>
        <taxon>Botryobasidium</taxon>
    </lineage>
</organism>
<proteinExistence type="predicted"/>
<dbReference type="PANTHER" id="PTHR42076:SF1">
    <property type="entry name" value="CYANOVIRIN-N DOMAIN-CONTAINING PROTEIN"/>
    <property type="match status" value="1"/>
</dbReference>
<dbReference type="InterPro" id="IPR011058">
    <property type="entry name" value="Cyanovirin-N"/>
</dbReference>
<evidence type="ECO:0000313" key="3">
    <source>
        <dbReference type="Proteomes" id="UP000027195"/>
    </source>
</evidence>
<accession>A0A067MUP0</accession>
<sequence>MSFVESSRDVHLDLDSVVLRAACQNEDGEWNESAFYLNQVLGNIDGEFEWDEENFSFSAENIRLEGDTLFASLQRADGEWNHEARIRLGDRIRNINGELVFE</sequence>
<protein>
    <recommendedName>
        <fullName evidence="1">Cyanovirin-N domain-containing protein</fullName>
    </recommendedName>
</protein>
<reference evidence="3" key="1">
    <citation type="journal article" date="2014" name="Proc. Natl. Acad. Sci. U.S.A.">
        <title>Extensive sampling of basidiomycete genomes demonstrates inadequacy of the white-rot/brown-rot paradigm for wood decay fungi.</title>
        <authorList>
            <person name="Riley R."/>
            <person name="Salamov A.A."/>
            <person name="Brown D.W."/>
            <person name="Nagy L.G."/>
            <person name="Floudas D."/>
            <person name="Held B.W."/>
            <person name="Levasseur A."/>
            <person name="Lombard V."/>
            <person name="Morin E."/>
            <person name="Otillar R."/>
            <person name="Lindquist E.A."/>
            <person name="Sun H."/>
            <person name="LaButti K.M."/>
            <person name="Schmutz J."/>
            <person name="Jabbour D."/>
            <person name="Luo H."/>
            <person name="Baker S.E."/>
            <person name="Pisabarro A.G."/>
            <person name="Walton J.D."/>
            <person name="Blanchette R.A."/>
            <person name="Henrissat B."/>
            <person name="Martin F."/>
            <person name="Cullen D."/>
            <person name="Hibbett D.S."/>
            <person name="Grigoriev I.V."/>
        </authorList>
    </citation>
    <scope>NUCLEOTIDE SEQUENCE [LARGE SCALE GENOMIC DNA]</scope>
    <source>
        <strain evidence="3">FD-172 SS1</strain>
    </source>
</reference>
<dbReference type="PANTHER" id="PTHR42076">
    <property type="entry name" value="CYANOVIRIN-N HOMOLOG"/>
    <property type="match status" value="1"/>
</dbReference>
<keyword evidence="3" id="KW-1185">Reference proteome</keyword>
<evidence type="ECO:0000313" key="2">
    <source>
        <dbReference type="EMBL" id="KDQ19463.1"/>
    </source>
</evidence>
<dbReference type="InterPro" id="IPR036673">
    <property type="entry name" value="Cyanovirin-N_sf"/>
</dbReference>
<dbReference type="SUPFAM" id="SSF51322">
    <property type="entry name" value="Cyanovirin-N"/>
    <property type="match status" value="1"/>
</dbReference>